<name>A0AAJ0BEH5_9PEZI</name>
<dbReference type="Gene3D" id="1.20.1250.20">
    <property type="entry name" value="MFS general substrate transporter like domains"/>
    <property type="match status" value="1"/>
</dbReference>
<keyword evidence="6" id="KW-1185">Reference proteome</keyword>
<feature type="domain" description="Major facilitator superfamily (MFS) profile" evidence="4">
    <location>
        <begin position="7"/>
        <end position="409"/>
    </location>
</feature>
<feature type="transmembrane region" description="Helical" evidence="3">
    <location>
        <begin position="237"/>
        <end position="260"/>
    </location>
</feature>
<sequence>MLHSNLHAVLTVFGATLSLFSTVGFLNAFGVFQDYYKTHTLRDRSESDISWIGSVAIFLIYGGAPFSGFLVDRFGPRWLLLVGAVGQLVAVFMTSLCTQYYQFFLAQGILLGASMCILTWPATAVVSRTLPKNRGLAMGIVLGGSSLGGLVWPIMIEQLLQNTTLGFGWTIRVVGFTMLAFLVIVCITVREPVLLYESKSPISSDTEPAKVEPVSMPKPMKKKVEKAEVLALVKNPVFIFLSLGITIATLGLFVPIFYLVPNAISRGLSREVSFYALSALNGASFLGRVIPGHLADVFGHYNVLIISVIGSGIVGFAWTAASNLAGVFVIAVVYGFMSGVCLHMQGTAMGLLMGIVAIATLIGTPIAGVIVSRHGYLAQSMYTGATMLVGGLLLVLARFHYDRRLLASV</sequence>
<proteinExistence type="inferred from homology"/>
<accession>A0AAJ0BEH5</accession>
<comment type="subcellular location">
    <subcellularLocation>
        <location evidence="1">Membrane</location>
        <topology evidence="1">Multi-pass membrane protein</topology>
    </subcellularLocation>
</comment>
<feature type="transmembrane region" description="Helical" evidence="3">
    <location>
        <begin position="135"/>
        <end position="155"/>
    </location>
</feature>
<dbReference type="PANTHER" id="PTHR11360:SF250">
    <property type="entry name" value="MFS-TYPE TRANSPORTER AFUA_1G00970"/>
    <property type="match status" value="1"/>
</dbReference>
<dbReference type="InterPro" id="IPR011701">
    <property type="entry name" value="MFS"/>
</dbReference>
<dbReference type="PANTHER" id="PTHR11360">
    <property type="entry name" value="MONOCARBOXYLATE TRANSPORTER"/>
    <property type="match status" value="1"/>
</dbReference>
<feature type="transmembrane region" description="Helical" evidence="3">
    <location>
        <begin position="78"/>
        <end position="96"/>
    </location>
</feature>
<evidence type="ECO:0000256" key="1">
    <source>
        <dbReference type="ARBA" id="ARBA00004141"/>
    </source>
</evidence>
<feature type="transmembrane region" description="Helical" evidence="3">
    <location>
        <begin position="349"/>
        <end position="370"/>
    </location>
</feature>
<dbReference type="AlphaFoldDB" id="A0AAJ0BEH5"/>
<feature type="transmembrane region" description="Helical" evidence="3">
    <location>
        <begin position="7"/>
        <end position="29"/>
    </location>
</feature>
<comment type="similarity">
    <text evidence="2">Belongs to the major facilitator superfamily. Monocarboxylate porter (TC 2.A.1.13) family.</text>
</comment>
<evidence type="ECO:0000313" key="5">
    <source>
        <dbReference type="EMBL" id="KAK1756781.1"/>
    </source>
</evidence>
<keyword evidence="3" id="KW-1133">Transmembrane helix</keyword>
<comment type="caution">
    <text evidence="5">The sequence shown here is derived from an EMBL/GenBank/DDBJ whole genome shotgun (WGS) entry which is preliminary data.</text>
</comment>
<organism evidence="5 6">
    <name type="scientific">Echria macrotheca</name>
    <dbReference type="NCBI Taxonomy" id="438768"/>
    <lineage>
        <taxon>Eukaryota</taxon>
        <taxon>Fungi</taxon>
        <taxon>Dikarya</taxon>
        <taxon>Ascomycota</taxon>
        <taxon>Pezizomycotina</taxon>
        <taxon>Sordariomycetes</taxon>
        <taxon>Sordariomycetidae</taxon>
        <taxon>Sordariales</taxon>
        <taxon>Schizotheciaceae</taxon>
        <taxon>Echria</taxon>
    </lineage>
</organism>
<dbReference type="InterPro" id="IPR036259">
    <property type="entry name" value="MFS_trans_sf"/>
</dbReference>
<dbReference type="PROSITE" id="PS50850">
    <property type="entry name" value="MFS"/>
    <property type="match status" value="1"/>
</dbReference>
<protein>
    <submittedName>
        <fullName evidence="5">MFS monocarboxylate transporter</fullName>
    </submittedName>
</protein>
<dbReference type="GO" id="GO:0022857">
    <property type="term" value="F:transmembrane transporter activity"/>
    <property type="evidence" value="ECO:0007669"/>
    <property type="project" value="InterPro"/>
</dbReference>
<dbReference type="SUPFAM" id="SSF103473">
    <property type="entry name" value="MFS general substrate transporter"/>
    <property type="match status" value="1"/>
</dbReference>
<dbReference type="Pfam" id="PF07690">
    <property type="entry name" value="MFS_1"/>
    <property type="match status" value="1"/>
</dbReference>
<dbReference type="EMBL" id="MU839831">
    <property type="protein sequence ID" value="KAK1756781.1"/>
    <property type="molecule type" value="Genomic_DNA"/>
</dbReference>
<evidence type="ECO:0000256" key="3">
    <source>
        <dbReference type="SAM" id="Phobius"/>
    </source>
</evidence>
<feature type="transmembrane region" description="Helical" evidence="3">
    <location>
        <begin position="49"/>
        <end position="71"/>
    </location>
</feature>
<evidence type="ECO:0000256" key="2">
    <source>
        <dbReference type="ARBA" id="ARBA00006727"/>
    </source>
</evidence>
<feature type="transmembrane region" description="Helical" evidence="3">
    <location>
        <begin position="324"/>
        <end position="342"/>
    </location>
</feature>
<keyword evidence="3" id="KW-0472">Membrane</keyword>
<evidence type="ECO:0000259" key="4">
    <source>
        <dbReference type="PROSITE" id="PS50850"/>
    </source>
</evidence>
<dbReference type="InterPro" id="IPR050327">
    <property type="entry name" value="Proton-linked_MCT"/>
</dbReference>
<reference evidence="5" key="1">
    <citation type="submission" date="2023-06" db="EMBL/GenBank/DDBJ databases">
        <title>Genome-scale phylogeny and comparative genomics of the fungal order Sordariales.</title>
        <authorList>
            <consortium name="Lawrence Berkeley National Laboratory"/>
            <person name="Hensen N."/>
            <person name="Bonometti L."/>
            <person name="Westerberg I."/>
            <person name="Brannstrom I.O."/>
            <person name="Guillou S."/>
            <person name="Cros-Aarteil S."/>
            <person name="Calhoun S."/>
            <person name="Haridas S."/>
            <person name="Kuo A."/>
            <person name="Mondo S."/>
            <person name="Pangilinan J."/>
            <person name="Riley R."/>
            <person name="Labutti K."/>
            <person name="Andreopoulos B."/>
            <person name="Lipzen A."/>
            <person name="Chen C."/>
            <person name="Yanf M."/>
            <person name="Daum C."/>
            <person name="Ng V."/>
            <person name="Clum A."/>
            <person name="Steindorff A."/>
            <person name="Ohm R."/>
            <person name="Martin F."/>
            <person name="Silar P."/>
            <person name="Natvig D."/>
            <person name="Lalanne C."/>
            <person name="Gautier V."/>
            <person name="Ament-Velasquez S.L."/>
            <person name="Kruys A."/>
            <person name="Hutchinson M.I."/>
            <person name="Powell A.J."/>
            <person name="Barry K."/>
            <person name="Miller A.N."/>
            <person name="Grigoriev I.V."/>
            <person name="Debuchy R."/>
            <person name="Gladieux P."/>
            <person name="Thoren M.H."/>
            <person name="Johannesson H."/>
        </authorList>
    </citation>
    <scope>NUCLEOTIDE SEQUENCE</scope>
    <source>
        <strain evidence="5">PSN4</strain>
    </source>
</reference>
<feature type="transmembrane region" description="Helical" evidence="3">
    <location>
        <begin position="376"/>
        <end position="397"/>
    </location>
</feature>
<evidence type="ECO:0000313" key="6">
    <source>
        <dbReference type="Proteomes" id="UP001239445"/>
    </source>
</evidence>
<feature type="transmembrane region" description="Helical" evidence="3">
    <location>
        <begin position="297"/>
        <end position="318"/>
    </location>
</feature>
<feature type="transmembrane region" description="Helical" evidence="3">
    <location>
        <begin position="272"/>
        <end position="290"/>
    </location>
</feature>
<gene>
    <name evidence="5" type="ORF">QBC47DRAFT_341557</name>
</gene>
<feature type="transmembrane region" description="Helical" evidence="3">
    <location>
        <begin position="167"/>
        <end position="189"/>
    </location>
</feature>
<feature type="transmembrane region" description="Helical" evidence="3">
    <location>
        <begin position="102"/>
        <end position="123"/>
    </location>
</feature>
<dbReference type="Proteomes" id="UP001239445">
    <property type="component" value="Unassembled WGS sequence"/>
</dbReference>
<dbReference type="GO" id="GO:0016020">
    <property type="term" value="C:membrane"/>
    <property type="evidence" value="ECO:0007669"/>
    <property type="project" value="UniProtKB-SubCell"/>
</dbReference>
<dbReference type="InterPro" id="IPR020846">
    <property type="entry name" value="MFS_dom"/>
</dbReference>
<keyword evidence="3" id="KW-0812">Transmembrane</keyword>